<name>A0A2N9H805_FAGSY</name>
<feature type="compositionally biased region" description="Basic residues" evidence="1">
    <location>
        <begin position="1"/>
        <end position="10"/>
    </location>
</feature>
<organism evidence="2">
    <name type="scientific">Fagus sylvatica</name>
    <name type="common">Beechnut</name>
    <dbReference type="NCBI Taxonomy" id="28930"/>
    <lineage>
        <taxon>Eukaryota</taxon>
        <taxon>Viridiplantae</taxon>
        <taxon>Streptophyta</taxon>
        <taxon>Embryophyta</taxon>
        <taxon>Tracheophyta</taxon>
        <taxon>Spermatophyta</taxon>
        <taxon>Magnoliopsida</taxon>
        <taxon>eudicotyledons</taxon>
        <taxon>Gunneridae</taxon>
        <taxon>Pentapetalae</taxon>
        <taxon>rosids</taxon>
        <taxon>fabids</taxon>
        <taxon>Fagales</taxon>
        <taxon>Fagaceae</taxon>
        <taxon>Fagus</taxon>
    </lineage>
</organism>
<dbReference type="EMBL" id="OIVN01003336">
    <property type="protein sequence ID" value="SPD10556.1"/>
    <property type="molecule type" value="Genomic_DNA"/>
</dbReference>
<evidence type="ECO:0000256" key="1">
    <source>
        <dbReference type="SAM" id="MobiDB-lite"/>
    </source>
</evidence>
<dbReference type="AlphaFoldDB" id="A0A2N9H805"/>
<feature type="region of interest" description="Disordered" evidence="1">
    <location>
        <begin position="1"/>
        <end position="59"/>
    </location>
</feature>
<evidence type="ECO:0000313" key="2">
    <source>
        <dbReference type="EMBL" id="SPD10556.1"/>
    </source>
</evidence>
<gene>
    <name evidence="2" type="ORF">FSB_LOCUS38438</name>
</gene>
<feature type="compositionally biased region" description="Polar residues" evidence="1">
    <location>
        <begin position="38"/>
        <end position="54"/>
    </location>
</feature>
<sequence length="153" mass="16957">MADKKSKKASSNRIPPDKLPNVKPELVTPSQLVKFDPHQTTSVNSTDKPSSSRMVSLGKPVQPRDRIIKFVFDEFPIKKVKELKDKPSSYIDDLLKGKSPEELAEICRKAAIQCQFASGKHSPASSEGSSNVKEIANLPYASVTFPPVWYQDS</sequence>
<reference evidence="2" key="1">
    <citation type="submission" date="2018-02" db="EMBL/GenBank/DDBJ databases">
        <authorList>
            <person name="Cohen D.B."/>
            <person name="Kent A.D."/>
        </authorList>
    </citation>
    <scope>NUCLEOTIDE SEQUENCE</scope>
</reference>
<protein>
    <submittedName>
        <fullName evidence="2">Uncharacterized protein</fullName>
    </submittedName>
</protein>
<proteinExistence type="predicted"/>
<accession>A0A2N9H805</accession>